<dbReference type="OrthoDB" id="166931at2157"/>
<dbReference type="InterPro" id="IPR001362">
    <property type="entry name" value="Glyco_hydro_32"/>
</dbReference>
<dbReference type="EMBL" id="LOPU01000029">
    <property type="protein sequence ID" value="KTG08895.1"/>
    <property type="molecule type" value="Genomic_DNA"/>
</dbReference>
<feature type="domain" description="Glycosyl hydrolase family 32 N-terminal" evidence="6">
    <location>
        <begin position="254"/>
        <end position="573"/>
    </location>
</feature>
<dbReference type="SUPFAM" id="SSF49899">
    <property type="entry name" value="Concanavalin A-like lectins/glucanases"/>
    <property type="match status" value="1"/>
</dbReference>
<evidence type="ECO:0000259" key="6">
    <source>
        <dbReference type="Pfam" id="PF00251"/>
    </source>
</evidence>
<dbReference type="GO" id="GO:0004564">
    <property type="term" value="F:beta-fructofuranosidase activity"/>
    <property type="evidence" value="ECO:0007669"/>
    <property type="project" value="UniProtKB-EC"/>
</dbReference>
<protein>
    <recommendedName>
        <fullName evidence="2">beta-fructofuranosidase</fullName>
        <ecNumber evidence="2">3.2.1.26</ecNumber>
    </recommendedName>
</protein>
<evidence type="ECO:0000256" key="5">
    <source>
        <dbReference type="SAM" id="MobiDB-lite"/>
    </source>
</evidence>
<dbReference type="InterPro" id="IPR023296">
    <property type="entry name" value="Glyco_hydro_beta-prop_sf"/>
</dbReference>
<feature type="compositionally biased region" description="Low complexity" evidence="5">
    <location>
        <begin position="487"/>
        <end position="503"/>
    </location>
</feature>
<comment type="similarity">
    <text evidence="1">Belongs to the glycosyl hydrolase 32 family.</text>
</comment>
<dbReference type="InterPro" id="IPR013320">
    <property type="entry name" value="ConA-like_dom_sf"/>
</dbReference>
<dbReference type="SMART" id="SM00640">
    <property type="entry name" value="Glyco_32"/>
    <property type="match status" value="1"/>
</dbReference>
<dbReference type="InterPro" id="IPR051214">
    <property type="entry name" value="GH32_Enzymes"/>
</dbReference>
<evidence type="ECO:0000256" key="4">
    <source>
        <dbReference type="ARBA" id="ARBA00023295"/>
    </source>
</evidence>
<dbReference type="Gene3D" id="2.115.10.20">
    <property type="entry name" value="Glycosyl hydrolase domain, family 43"/>
    <property type="match status" value="1"/>
</dbReference>
<dbReference type="InterPro" id="IPR032526">
    <property type="entry name" value="DUF4960"/>
</dbReference>
<keyword evidence="10" id="KW-1185">Reference proteome</keyword>
<name>A0A0W1R6H0_9EURY</name>
<evidence type="ECO:0000259" key="7">
    <source>
        <dbReference type="Pfam" id="PF08244"/>
    </source>
</evidence>
<keyword evidence="4" id="KW-0326">Glycosidase</keyword>
<dbReference type="Gene3D" id="2.60.120.560">
    <property type="entry name" value="Exo-inulinase, domain 1"/>
    <property type="match status" value="1"/>
</dbReference>
<evidence type="ECO:0000313" key="10">
    <source>
        <dbReference type="Proteomes" id="UP000054387"/>
    </source>
</evidence>
<dbReference type="RefSeq" id="WP_058582048.1">
    <property type="nucleotide sequence ID" value="NZ_LOPU01000029.1"/>
</dbReference>
<feature type="domain" description="DUF4960" evidence="8">
    <location>
        <begin position="17"/>
        <end position="101"/>
    </location>
</feature>
<evidence type="ECO:0000313" key="9">
    <source>
        <dbReference type="EMBL" id="KTG08895.1"/>
    </source>
</evidence>
<reference evidence="9 10" key="1">
    <citation type="submission" date="2015-12" db="EMBL/GenBank/DDBJ databases">
        <title>Haloprofundus marisrubri gen. nov., sp. nov., an extremely halophilic archaeon isolated from the Discovery deep brine-seawater interface in the Red Sea.</title>
        <authorList>
            <person name="Zhang G."/>
            <person name="Stingl U."/>
            <person name="Rashid M."/>
        </authorList>
    </citation>
    <scope>NUCLEOTIDE SEQUENCE [LARGE SCALE GENOMIC DNA]</scope>
    <source>
        <strain evidence="9 10">SB9</strain>
    </source>
</reference>
<dbReference type="InterPro" id="IPR013148">
    <property type="entry name" value="Glyco_hydro_32_N"/>
</dbReference>
<dbReference type="AlphaFoldDB" id="A0A0W1R6H0"/>
<dbReference type="EC" id="3.2.1.26" evidence="2"/>
<dbReference type="Proteomes" id="UP000054387">
    <property type="component" value="Unassembled WGS sequence"/>
</dbReference>
<feature type="region of interest" description="Disordered" evidence="5">
    <location>
        <begin position="477"/>
        <end position="509"/>
    </location>
</feature>
<dbReference type="Pfam" id="PF16324">
    <property type="entry name" value="DUF4960"/>
    <property type="match status" value="1"/>
</dbReference>
<sequence length="736" mass="80331">MDTLPVRVACMYVADRSPEQRAAYEWCADSVRTADIVSFGAVADGAVSLDGYDAVWWHRDDPFDDHDAVRNSARRVHAFLEDGGGLLLSLHALSAVEALAIDEVRPDATGVEDVHEPAGFARRALYADHPMFESFDDRFHVASPETERPFARYEALVPDRGAVLGSSVRSDDLLVGHKSLLSWRLGRGAVAGVGEHLQFGVADETHGRDRFVRNLLASLAGDRWPAFTDRPTSADGFADVRAALADDHHRPGYHLAAPANWLNDPNGLVHYDGKYHIFYQYNPAGPFHGSIHWGHATSEDLLHWRDEPVALSPSPEGPDRDGCWSGCTVVDTDGTPKLLYTGGRGQVQLPCLATAADDGLRTWVKHAENPVIEEAPTDPPVLATNDWNAEFRDHCVWRQDGVWYHLIGAGAQAGGGVVLLYRGTSLDEWEYVGPLFGRDEPDPGTVWECPELLDFGEAQILQVSNYDETIYFVGEATLPDTGSPGGDTADTTDTTDTTDTADTAHFDPTNEGVLDYGDYYAPQSLRAPDGRVLTWGWIPEARDLDAQWRAGWSGAMSVPRELDISAGEIVQRPAAELAKLRGRSALSGDVSLLAGERRTLDLSGNCYELAFDIELDADATFELGVFESPALSERTVVRYDGDAVVVDRSASSHGPGAEDEQRMPIEGDTLSLRVFVDGSILELFANERRCLTSRVYPTRADSEGVSLSAVGGDVTLQSSRAWELDATFPAGKRRQS</sequence>
<organism evidence="9 10">
    <name type="scientific">Haloprofundus marisrubri</name>
    <dbReference type="NCBI Taxonomy" id="1514971"/>
    <lineage>
        <taxon>Archaea</taxon>
        <taxon>Methanobacteriati</taxon>
        <taxon>Methanobacteriota</taxon>
        <taxon>Stenosarchaea group</taxon>
        <taxon>Halobacteria</taxon>
        <taxon>Halobacteriales</taxon>
        <taxon>Haloferacaceae</taxon>
        <taxon>Haloprofundus</taxon>
    </lineage>
</organism>
<dbReference type="SUPFAM" id="SSF75005">
    <property type="entry name" value="Arabinanase/levansucrase/invertase"/>
    <property type="match status" value="1"/>
</dbReference>
<gene>
    <name evidence="9" type="ORF">AUR64_13875</name>
</gene>
<dbReference type="PANTHER" id="PTHR43101:SF1">
    <property type="entry name" value="BETA-FRUCTOSIDASE"/>
    <property type="match status" value="1"/>
</dbReference>
<dbReference type="InterPro" id="IPR013189">
    <property type="entry name" value="Glyco_hydro_32_C"/>
</dbReference>
<evidence type="ECO:0000256" key="2">
    <source>
        <dbReference type="ARBA" id="ARBA00012758"/>
    </source>
</evidence>
<comment type="caution">
    <text evidence="9">The sequence shown here is derived from an EMBL/GenBank/DDBJ whole genome shotgun (WGS) entry which is preliminary data.</text>
</comment>
<evidence type="ECO:0000256" key="1">
    <source>
        <dbReference type="ARBA" id="ARBA00009902"/>
    </source>
</evidence>
<dbReference type="PANTHER" id="PTHR43101">
    <property type="entry name" value="BETA-FRUCTOSIDASE"/>
    <property type="match status" value="1"/>
</dbReference>
<evidence type="ECO:0000259" key="8">
    <source>
        <dbReference type="Pfam" id="PF16324"/>
    </source>
</evidence>
<dbReference type="CDD" id="cd08996">
    <property type="entry name" value="GH32_FFase"/>
    <property type="match status" value="1"/>
</dbReference>
<evidence type="ECO:0000256" key="3">
    <source>
        <dbReference type="ARBA" id="ARBA00022801"/>
    </source>
</evidence>
<dbReference type="Pfam" id="PF00251">
    <property type="entry name" value="Glyco_hydro_32N"/>
    <property type="match status" value="1"/>
</dbReference>
<dbReference type="GO" id="GO:0005975">
    <property type="term" value="P:carbohydrate metabolic process"/>
    <property type="evidence" value="ECO:0007669"/>
    <property type="project" value="InterPro"/>
</dbReference>
<keyword evidence="3 9" id="KW-0378">Hydrolase</keyword>
<feature type="domain" description="Glycosyl hydrolase family 32 C-terminal" evidence="7">
    <location>
        <begin position="576"/>
        <end position="723"/>
    </location>
</feature>
<dbReference type="Pfam" id="PF08244">
    <property type="entry name" value="Glyco_hydro_32C"/>
    <property type="match status" value="1"/>
</dbReference>
<proteinExistence type="inferred from homology"/>
<dbReference type="STRING" id="1514971.AUR64_13875"/>
<accession>A0A0W1R6H0</accession>